<dbReference type="AlphaFoldDB" id="A0AA39IB58"/>
<dbReference type="Proteomes" id="UP001175271">
    <property type="component" value="Unassembled WGS sequence"/>
</dbReference>
<name>A0AA39IB58_9BILA</name>
<evidence type="ECO:0000313" key="1">
    <source>
        <dbReference type="EMBL" id="KAK0421195.1"/>
    </source>
</evidence>
<proteinExistence type="predicted"/>
<evidence type="ECO:0000313" key="2">
    <source>
        <dbReference type="Proteomes" id="UP001175271"/>
    </source>
</evidence>
<keyword evidence="2" id="KW-1185">Reference proteome</keyword>
<organism evidence="1 2">
    <name type="scientific">Steinernema hermaphroditum</name>
    <dbReference type="NCBI Taxonomy" id="289476"/>
    <lineage>
        <taxon>Eukaryota</taxon>
        <taxon>Metazoa</taxon>
        <taxon>Ecdysozoa</taxon>
        <taxon>Nematoda</taxon>
        <taxon>Chromadorea</taxon>
        <taxon>Rhabditida</taxon>
        <taxon>Tylenchina</taxon>
        <taxon>Panagrolaimomorpha</taxon>
        <taxon>Strongyloidoidea</taxon>
        <taxon>Steinernematidae</taxon>
        <taxon>Steinernema</taxon>
    </lineage>
</organism>
<protein>
    <submittedName>
        <fullName evidence="1">Uncharacterized protein</fullName>
    </submittedName>
</protein>
<reference evidence="1" key="1">
    <citation type="submission" date="2023-06" db="EMBL/GenBank/DDBJ databases">
        <title>Genomic analysis of the entomopathogenic nematode Steinernema hermaphroditum.</title>
        <authorList>
            <person name="Schwarz E.M."/>
            <person name="Heppert J.K."/>
            <person name="Baniya A."/>
            <person name="Schwartz H.T."/>
            <person name="Tan C.-H."/>
            <person name="Antoshechkin I."/>
            <person name="Sternberg P.W."/>
            <person name="Goodrich-Blair H."/>
            <person name="Dillman A.R."/>
        </authorList>
    </citation>
    <scope>NUCLEOTIDE SEQUENCE</scope>
    <source>
        <strain evidence="1">PS9179</strain>
        <tissue evidence="1">Whole animal</tissue>
    </source>
</reference>
<accession>A0AA39IB58</accession>
<comment type="caution">
    <text evidence="1">The sequence shown here is derived from an EMBL/GenBank/DDBJ whole genome shotgun (WGS) entry which is preliminary data.</text>
</comment>
<sequence>MCDSQLPMQHPISYPFISRLSQTMDAIPWHFVDRVVQLLDESSIDDLLEAVDSRLWLKVLQLHHDNRQKYSASLTENRGKLYCVFQNTSTNEYATQEELDRAGRRFVRIETFEVEEATRNPLDRSALQIPVDDENQFPKVIQQYTVGGQEFSLLAYHDESSANKFFLERFYNEVFFTRIDLNYEGSIAMQFVKLHVNEYPYLSHLGLYGNWPRTVLPYIKKFLLRPEGKRPRTVQFETEGDRAVPVDFLVELVDDWKKSDGPQGAFSYDTAEDTDQYAAFMERDPKSKRSYFFRHETRKAIGYCNHSFAGEWEWKFYACECGHAKKECDIMVNIPHLHNF</sequence>
<gene>
    <name evidence="1" type="ORF">QR680_015103</name>
</gene>
<dbReference type="EMBL" id="JAUCMV010000002">
    <property type="protein sequence ID" value="KAK0421195.1"/>
    <property type="molecule type" value="Genomic_DNA"/>
</dbReference>